<dbReference type="Gene3D" id="3.30.720.110">
    <property type="match status" value="1"/>
</dbReference>
<dbReference type="CDD" id="cd07246">
    <property type="entry name" value="VOC_like"/>
    <property type="match status" value="1"/>
</dbReference>
<reference evidence="3" key="1">
    <citation type="submission" date="2020-12" db="EMBL/GenBank/DDBJ databases">
        <title>Methylobrevis albus sp. nov., isolated from fresh water lack sediment.</title>
        <authorList>
            <person name="Zou Q."/>
        </authorList>
    </citation>
    <scope>NUCLEOTIDE SEQUENCE</scope>
    <source>
        <strain evidence="3">L22</strain>
    </source>
</reference>
<proteinExistence type="predicted"/>
<protein>
    <submittedName>
        <fullName evidence="3">VOC family protein</fullName>
    </submittedName>
</protein>
<evidence type="ECO:0000313" key="4">
    <source>
        <dbReference type="Proteomes" id="UP000631694"/>
    </source>
</evidence>
<evidence type="ECO:0000313" key="3">
    <source>
        <dbReference type="EMBL" id="MBH0239919.1"/>
    </source>
</evidence>
<feature type="region of interest" description="Disordered" evidence="1">
    <location>
        <begin position="149"/>
        <end position="170"/>
    </location>
</feature>
<accession>A0A931N146</accession>
<dbReference type="Proteomes" id="UP000631694">
    <property type="component" value="Unassembled WGS sequence"/>
</dbReference>
<keyword evidence="4" id="KW-1185">Reference proteome</keyword>
<dbReference type="Gene3D" id="3.30.720.120">
    <property type="match status" value="1"/>
</dbReference>
<dbReference type="EMBL" id="JADZLT010000056">
    <property type="protein sequence ID" value="MBH0239919.1"/>
    <property type="molecule type" value="Genomic_DNA"/>
</dbReference>
<comment type="caution">
    <text evidence="3">The sequence shown here is derived from an EMBL/GenBank/DDBJ whole genome shotgun (WGS) entry which is preliminary data.</text>
</comment>
<dbReference type="SUPFAM" id="SSF54593">
    <property type="entry name" value="Glyoxalase/Bleomycin resistance protein/Dihydroxybiphenyl dioxygenase"/>
    <property type="match status" value="1"/>
</dbReference>
<dbReference type="PANTHER" id="PTHR34109">
    <property type="entry name" value="BNAUNNG04460D PROTEIN-RELATED"/>
    <property type="match status" value="1"/>
</dbReference>
<sequence>MADDTLTTPLSPHIVCEGAAAAIDWYVKVFGAEELVRMPRSDGRIMHAALRLSASTLMLMDADPSCGAVSPKALGGSPVTLHLYVDDVDVVIADAVLAGARLLMPASDMFWGDRYGVVEDPFGHRWSLATQKRDLSLAELREAAKQAFCNESGPQPEQKAGTEAAAPLHV</sequence>
<organism evidence="3 4">
    <name type="scientific">Methylobrevis albus</name>
    <dbReference type="NCBI Taxonomy" id="2793297"/>
    <lineage>
        <taxon>Bacteria</taxon>
        <taxon>Pseudomonadati</taxon>
        <taxon>Pseudomonadota</taxon>
        <taxon>Alphaproteobacteria</taxon>
        <taxon>Hyphomicrobiales</taxon>
        <taxon>Pleomorphomonadaceae</taxon>
        <taxon>Methylobrevis</taxon>
    </lineage>
</organism>
<feature type="domain" description="VOC" evidence="2">
    <location>
        <begin position="8"/>
        <end position="131"/>
    </location>
</feature>
<evidence type="ECO:0000259" key="2">
    <source>
        <dbReference type="PROSITE" id="PS51819"/>
    </source>
</evidence>
<name>A0A931N146_9HYPH</name>
<dbReference type="InterPro" id="IPR029068">
    <property type="entry name" value="Glyas_Bleomycin-R_OHBP_Dase"/>
</dbReference>
<dbReference type="InterPro" id="IPR037523">
    <property type="entry name" value="VOC_core"/>
</dbReference>
<dbReference type="AlphaFoldDB" id="A0A931N146"/>
<dbReference type="PANTHER" id="PTHR34109:SF1">
    <property type="entry name" value="VOC DOMAIN-CONTAINING PROTEIN"/>
    <property type="match status" value="1"/>
</dbReference>
<evidence type="ECO:0000256" key="1">
    <source>
        <dbReference type="SAM" id="MobiDB-lite"/>
    </source>
</evidence>
<dbReference type="Pfam" id="PF00903">
    <property type="entry name" value="Glyoxalase"/>
    <property type="match status" value="1"/>
</dbReference>
<gene>
    <name evidence="3" type="ORF">I5731_19010</name>
</gene>
<dbReference type="RefSeq" id="WP_197312989.1">
    <property type="nucleotide sequence ID" value="NZ_JADZLT010000056.1"/>
</dbReference>
<dbReference type="InterPro" id="IPR004360">
    <property type="entry name" value="Glyas_Fos-R_dOase_dom"/>
</dbReference>
<dbReference type="PROSITE" id="PS51819">
    <property type="entry name" value="VOC"/>
    <property type="match status" value="1"/>
</dbReference>